<sequence length="310" mass="35549">MSTSSRPQPRRGASGAWNRLKPGPSDPLDAYTLPSKGETRLHDFKTQESYHQKIIERYMKFIAASGPDNPLEEAFNSLTLNDTKPSPYTIAPDSSTSTTTRPPWTTRPSTTPRPNDLPNILLAMRKLREGISASRRTDHFAQRAYIFIIHATILCRAWEAYQPALLYLLYNIHPNTPLSAPELQEFAGYRVLDLACRQYEITDALCVRLEFKHRDRRVGTVLQSLIQDDWVRFWRAKRAVDGYQRAIMEFATERMRVHALKCLGRSYLSVEKGFVERSGDAEWRELVEKGVGWVLREDGVVVIRKPKAKT</sequence>
<dbReference type="PANTHER" id="PTHR39398:SF1">
    <property type="entry name" value="CSN8_PSMD8_EIF3K DOMAIN-CONTAINING PROTEIN"/>
    <property type="match status" value="1"/>
</dbReference>
<protein>
    <recommendedName>
        <fullName evidence="4">CSN8/PSMD8/EIF3K domain-containing protein</fullName>
    </recommendedName>
</protein>
<organism evidence="2 3">
    <name type="scientific">Zasmidium cellare</name>
    <name type="common">Wine cellar mold</name>
    <name type="synonym">Racodium cellare</name>
    <dbReference type="NCBI Taxonomy" id="395010"/>
    <lineage>
        <taxon>Eukaryota</taxon>
        <taxon>Fungi</taxon>
        <taxon>Dikarya</taxon>
        <taxon>Ascomycota</taxon>
        <taxon>Pezizomycotina</taxon>
        <taxon>Dothideomycetes</taxon>
        <taxon>Dothideomycetidae</taxon>
        <taxon>Mycosphaerellales</taxon>
        <taxon>Mycosphaerellaceae</taxon>
        <taxon>Zasmidium</taxon>
    </lineage>
</organism>
<accession>A0ABR0DXV2</accession>
<evidence type="ECO:0000256" key="1">
    <source>
        <dbReference type="SAM" id="MobiDB-lite"/>
    </source>
</evidence>
<evidence type="ECO:0000313" key="3">
    <source>
        <dbReference type="Proteomes" id="UP001305779"/>
    </source>
</evidence>
<proteinExistence type="predicted"/>
<dbReference type="PANTHER" id="PTHR39398">
    <property type="entry name" value="YALI0F14311P"/>
    <property type="match status" value="1"/>
</dbReference>
<evidence type="ECO:0000313" key="2">
    <source>
        <dbReference type="EMBL" id="KAK4493808.1"/>
    </source>
</evidence>
<evidence type="ECO:0008006" key="4">
    <source>
        <dbReference type="Google" id="ProtNLM"/>
    </source>
</evidence>
<comment type="caution">
    <text evidence="2">The sequence shown here is derived from an EMBL/GenBank/DDBJ whole genome shotgun (WGS) entry which is preliminary data.</text>
</comment>
<name>A0ABR0DXV2_ZASCE</name>
<dbReference type="EMBL" id="JAXOVC010000015">
    <property type="protein sequence ID" value="KAK4493808.1"/>
    <property type="molecule type" value="Genomic_DNA"/>
</dbReference>
<keyword evidence="3" id="KW-1185">Reference proteome</keyword>
<dbReference type="Proteomes" id="UP001305779">
    <property type="component" value="Unassembled WGS sequence"/>
</dbReference>
<feature type="region of interest" description="Disordered" evidence="1">
    <location>
        <begin position="79"/>
        <end position="116"/>
    </location>
</feature>
<feature type="region of interest" description="Disordered" evidence="1">
    <location>
        <begin position="1"/>
        <end position="29"/>
    </location>
</feature>
<reference evidence="2 3" key="1">
    <citation type="journal article" date="2023" name="G3 (Bethesda)">
        <title>A chromosome-level genome assembly of Zasmidium syzygii isolated from banana leaves.</title>
        <authorList>
            <person name="van Westerhoven A.C."/>
            <person name="Mehrabi R."/>
            <person name="Talebi R."/>
            <person name="Steentjes M.B.F."/>
            <person name="Corcolon B."/>
            <person name="Chong P.A."/>
            <person name="Kema G.H.J."/>
            <person name="Seidl M.F."/>
        </authorList>
    </citation>
    <scope>NUCLEOTIDE SEQUENCE [LARGE SCALE GENOMIC DNA]</scope>
    <source>
        <strain evidence="2 3">P124</strain>
    </source>
</reference>
<dbReference type="Gene3D" id="1.25.40.990">
    <property type="match status" value="1"/>
</dbReference>
<feature type="compositionally biased region" description="Low complexity" evidence="1">
    <location>
        <begin position="94"/>
        <end position="114"/>
    </location>
</feature>
<gene>
    <name evidence="2" type="ORF">PRZ48_014993</name>
</gene>